<accession>A0A6J5LVW5</accession>
<feature type="transmembrane region" description="Helical" evidence="1">
    <location>
        <begin position="147"/>
        <end position="169"/>
    </location>
</feature>
<dbReference type="EMBL" id="LR796337">
    <property type="protein sequence ID" value="CAB4137197.1"/>
    <property type="molecule type" value="Genomic_DNA"/>
</dbReference>
<protein>
    <submittedName>
        <fullName evidence="2">Uncharacterized protein</fullName>
    </submittedName>
</protein>
<proteinExistence type="predicted"/>
<organism evidence="2">
    <name type="scientific">uncultured Caudovirales phage</name>
    <dbReference type="NCBI Taxonomy" id="2100421"/>
    <lineage>
        <taxon>Viruses</taxon>
        <taxon>Duplodnaviria</taxon>
        <taxon>Heunggongvirae</taxon>
        <taxon>Uroviricota</taxon>
        <taxon>Caudoviricetes</taxon>
        <taxon>Peduoviridae</taxon>
        <taxon>Maltschvirus</taxon>
        <taxon>Maltschvirus maltsch</taxon>
    </lineage>
</organism>
<name>A0A6J5LVW5_9CAUD</name>
<evidence type="ECO:0000313" key="2">
    <source>
        <dbReference type="EMBL" id="CAB4137197.1"/>
    </source>
</evidence>
<keyword evidence="1" id="KW-0472">Membrane</keyword>
<keyword evidence="1" id="KW-1133">Transmembrane helix</keyword>
<gene>
    <name evidence="2" type="ORF">UFOVP318_13</name>
</gene>
<evidence type="ECO:0000256" key="1">
    <source>
        <dbReference type="SAM" id="Phobius"/>
    </source>
</evidence>
<reference evidence="2" key="1">
    <citation type="submission" date="2020-04" db="EMBL/GenBank/DDBJ databases">
        <authorList>
            <person name="Chiriac C."/>
            <person name="Salcher M."/>
            <person name="Ghai R."/>
            <person name="Kavagutti S V."/>
        </authorList>
    </citation>
    <scope>NUCLEOTIDE SEQUENCE</scope>
</reference>
<sequence>MTWNDLTVGQYQRIYPIILGDQSDIKKIEQIVFELEGKECTAAELEKKISESVFLSNIDIKPKPLKRIKVNGRWYRFNYDINKMPAARYIEVKTFMGGEFVGNMHMILASTIVPIKRTLFGFKDMKYEADNHEFYANDMKDMNFMQAYGSLVFFYLRLPLLTNDFHLYFQKSKTMKKMKSKALQIISQSITDGFSQPKRWRSWSGLLWSRLTN</sequence>
<keyword evidence="1" id="KW-0812">Transmembrane</keyword>